<protein>
    <submittedName>
        <fullName evidence="1">Uncharacterized protein</fullName>
    </submittedName>
</protein>
<evidence type="ECO:0000313" key="1">
    <source>
        <dbReference type="EMBL" id="GIQ84609.1"/>
    </source>
</evidence>
<organism evidence="1 2">
    <name type="scientific">Kipferlia bialata</name>
    <dbReference type="NCBI Taxonomy" id="797122"/>
    <lineage>
        <taxon>Eukaryota</taxon>
        <taxon>Metamonada</taxon>
        <taxon>Carpediemonas-like organisms</taxon>
        <taxon>Kipferlia</taxon>
    </lineage>
</organism>
<dbReference type="AlphaFoldDB" id="A0A9K3CWK8"/>
<sequence length="424" mass="47281">MRPQVVLSVWSSTPDGTAPLPPVDVGLARLDELDITPEHQRELQTRFDTQCNMAWGSQEIPPYIPHYSRFRLDQLTTITPLKVNEHNSVRDHLFLHVKRHIDSDAARVFVSFMSHTTVTNVGMYASGVIGGVPHKSLEGNLFRTRPGVHVFPWTPLNAQCALQPGCKTELQFRTVRQCTSFVNMEQLGQLAPDAATAVSESDSLTGPQVTLTERERLQERRHELLKEMHALDLLREGQGWINDAIVLEVQSAAADRLGDKETEAVEVFWGTTDDVTAAFAHTLSNIEGGDDTGWEEETENQRVLEQLSLAQEEVSTWPSTTEEAMLSDLSLAQLDALQTSTTAFFSELNTTTRRGNPQLRAAIQPIFLAMDIGTGDILNRTLGEVEDTAHWLYEMPPDNTHSEVLPESGVPEWIQSGLKPNWIA</sequence>
<gene>
    <name evidence="1" type="ORF">KIPB_006139</name>
</gene>
<reference evidence="1 2" key="1">
    <citation type="journal article" date="2018" name="PLoS ONE">
        <title>The draft genome of Kipferlia bialata reveals reductive genome evolution in fornicate parasites.</title>
        <authorList>
            <person name="Tanifuji G."/>
            <person name="Takabayashi S."/>
            <person name="Kume K."/>
            <person name="Takagi M."/>
            <person name="Nakayama T."/>
            <person name="Kamikawa R."/>
            <person name="Inagaki Y."/>
            <person name="Hashimoto T."/>
        </authorList>
    </citation>
    <scope>NUCLEOTIDE SEQUENCE [LARGE SCALE GENOMIC DNA]</scope>
    <source>
        <strain evidence="1">NY0173</strain>
    </source>
</reference>
<dbReference type="Proteomes" id="UP000265618">
    <property type="component" value="Unassembled WGS sequence"/>
</dbReference>
<keyword evidence="2" id="KW-1185">Reference proteome</keyword>
<feature type="non-terminal residue" evidence="1">
    <location>
        <position position="1"/>
    </location>
</feature>
<comment type="caution">
    <text evidence="1">The sequence shown here is derived from an EMBL/GenBank/DDBJ whole genome shotgun (WGS) entry which is preliminary data.</text>
</comment>
<dbReference type="EMBL" id="BDIP01001541">
    <property type="protein sequence ID" value="GIQ84609.1"/>
    <property type="molecule type" value="Genomic_DNA"/>
</dbReference>
<name>A0A9K3CWK8_9EUKA</name>
<evidence type="ECO:0000313" key="2">
    <source>
        <dbReference type="Proteomes" id="UP000265618"/>
    </source>
</evidence>
<proteinExistence type="predicted"/>
<accession>A0A9K3CWK8</accession>